<evidence type="ECO:0000313" key="2">
    <source>
        <dbReference type="Proteomes" id="UP001431429"/>
    </source>
</evidence>
<name>A0ABT0UN15_9ACTN</name>
<keyword evidence="2" id="KW-1185">Reference proteome</keyword>
<comment type="caution">
    <text evidence="1">The sequence shown here is derived from an EMBL/GenBank/DDBJ whole genome shotgun (WGS) entry which is preliminary data.</text>
</comment>
<dbReference type="RefSeq" id="WP_250920192.1">
    <property type="nucleotide sequence ID" value="NZ_JAMQAW010000012.1"/>
</dbReference>
<gene>
    <name evidence="1" type="ORF">NBG84_16405</name>
</gene>
<organism evidence="1 2">
    <name type="scientific">Streptomyces albipurpureus</name>
    <dbReference type="NCBI Taxonomy" id="2897419"/>
    <lineage>
        <taxon>Bacteria</taxon>
        <taxon>Bacillati</taxon>
        <taxon>Actinomycetota</taxon>
        <taxon>Actinomycetes</taxon>
        <taxon>Kitasatosporales</taxon>
        <taxon>Streptomycetaceae</taxon>
        <taxon>Streptomyces</taxon>
    </lineage>
</organism>
<proteinExistence type="predicted"/>
<dbReference type="Pfam" id="PF13376">
    <property type="entry name" value="OmdA"/>
    <property type="match status" value="1"/>
</dbReference>
<accession>A0ABT0UN15</accession>
<sequence>METFDGRDVHFFESVDRLDAWLAENHAVVTEAWLKLAKKSSGIRSVSPAEVIDVALCYGWIDGQRRSLDDSHYLQRITPRRHKSQWSQVNVDKVEALTAAGRMKEPGLAEVAAAKGDGRWDAAYASQKTAVVPSDLAGALARSDPARTRFEQLGKTDRYAVILRLLRARTPENRAARLRAAIIELEAADQPR</sequence>
<protein>
    <submittedName>
        <fullName evidence="1">YdeI/OmpD-associated family protein</fullName>
    </submittedName>
</protein>
<evidence type="ECO:0000313" key="1">
    <source>
        <dbReference type="EMBL" id="MCM2389850.1"/>
    </source>
</evidence>
<dbReference type="Proteomes" id="UP001431429">
    <property type="component" value="Unassembled WGS sequence"/>
</dbReference>
<reference evidence="1" key="1">
    <citation type="submission" date="2022-06" db="EMBL/GenBank/DDBJ databases">
        <title>Genome public.</title>
        <authorList>
            <person name="Sun Q."/>
        </authorList>
    </citation>
    <scope>NUCLEOTIDE SEQUENCE</scope>
    <source>
        <strain evidence="1">CWNU-1</strain>
    </source>
</reference>
<dbReference type="EMBL" id="JAMQAW010000012">
    <property type="protein sequence ID" value="MCM2389850.1"/>
    <property type="molecule type" value="Genomic_DNA"/>
</dbReference>